<feature type="domain" description="Thioredoxin" evidence="6">
    <location>
        <begin position="187"/>
        <end position="330"/>
    </location>
</feature>
<accession>A0ABV8DVX4</accession>
<organism evidence="7 8">
    <name type="scientific">Nocardia jiangsuensis</name>
    <dbReference type="NCBI Taxonomy" id="1691563"/>
    <lineage>
        <taxon>Bacteria</taxon>
        <taxon>Bacillati</taxon>
        <taxon>Actinomycetota</taxon>
        <taxon>Actinomycetes</taxon>
        <taxon>Mycobacteriales</taxon>
        <taxon>Nocardiaceae</taxon>
        <taxon>Nocardia</taxon>
    </lineage>
</organism>
<dbReference type="PANTHER" id="PTHR42852">
    <property type="entry name" value="THIOL:DISULFIDE INTERCHANGE PROTEIN DSBE"/>
    <property type="match status" value="1"/>
</dbReference>
<evidence type="ECO:0000256" key="4">
    <source>
        <dbReference type="ARBA" id="ARBA00023136"/>
    </source>
</evidence>
<feature type="transmembrane region" description="Helical" evidence="5">
    <location>
        <begin position="72"/>
        <end position="93"/>
    </location>
</feature>
<dbReference type="Pfam" id="PF00578">
    <property type="entry name" value="AhpC-TSA"/>
    <property type="match status" value="1"/>
</dbReference>
<gene>
    <name evidence="7" type="ORF">ACFO0B_17850</name>
</gene>
<dbReference type="InterPro" id="IPR036249">
    <property type="entry name" value="Thioredoxin-like_sf"/>
</dbReference>
<keyword evidence="2 5" id="KW-0812">Transmembrane</keyword>
<evidence type="ECO:0000313" key="7">
    <source>
        <dbReference type="EMBL" id="MFC3963859.1"/>
    </source>
</evidence>
<dbReference type="SUPFAM" id="SSF52833">
    <property type="entry name" value="Thioredoxin-like"/>
    <property type="match status" value="1"/>
</dbReference>
<dbReference type="EMBL" id="JBHSAX010000014">
    <property type="protein sequence ID" value="MFC3963859.1"/>
    <property type="molecule type" value="Genomic_DNA"/>
</dbReference>
<dbReference type="InterPro" id="IPR050553">
    <property type="entry name" value="Thioredoxin_ResA/DsbE_sf"/>
</dbReference>
<dbReference type="PANTHER" id="PTHR42852:SF13">
    <property type="entry name" value="PROTEIN DIPZ"/>
    <property type="match status" value="1"/>
</dbReference>
<reference evidence="8" key="1">
    <citation type="journal article" date="2019" name="Int. J. Syst. Evol. Microbiol.">
        <title>The Global Catalogue of Microorganisms (GCM) 10K type strain sequencing project: providing services to taxonomists for standard genome sequencing and annotation.</title>
        <authorList>
            <consortium name="The Broad Institute Genomics Platform"/>
            <consortium name="The Broad Institute Genome Sequencing Center for Infectious Disease"/>
            <person name="Wu L."/>
            <person name="Ma J."/>
        </authorList>
    </citation>
    <scope>NUCLEOTIDE SEQUENCE [LARGE SCALE GENOMIC DNA]</scope>
    <source>
        <strain evidence="8">CGMCC 4.7330</strain>
    </source>
</reference>
<keyword evidence="3 5" id="KW-1133">Transmembrane helix</keyword>
<keyword evidence="8" id="KW-1185">Reference proteome</keyword>
<dbReference type="PROSITE" id="PS51352">
    <property type="entry name" value="THIOREDOXIN_2"/>
    <property type="match status" value="1"/>
</dbReference>
<evidence type="ECO:0000259" key="6">
    <source>
        <dbReference type="PROSITE" id="PS51352"/>
    </source>
</evidence>
<protein>
    <submittedName>
        <fullName evidence="7">MauE/DoxX family redox-associated membrane protein</fullName>
    </submittedName>
</protein>
<dbReference type="InterPro" id="IPR013766">
    <property type="entry name" value="Thioredoxin_domain"/>
</dbReference>
<name>A0ABV8DVX4_9NOCA</name>
<dbReference type="Gene3D" id="3.40.30.10">
    <property type="entry name" value="Glutaredoxin"/>
    <property type="match status" value="1"/>
</dbReference>
<sequence length="330" mass="34410">MVIEYGVWVSRLMLGMVFGLAAAGKLLDAPATRKAVGEFGVPVRAVPAVAAGLPWLEAMIAAGVLIRPVAGLAAGAAVLTLLVFTGAVLRLLRAGKRPACACFGASERPIGGTTLVRNGILLALAAIVLAGALRYPEVPEILPADNTFGLTLFALLAAVLLWLVGELLAVRRRLDQQALTTLGAEGLPAGAVAPEFELRPADPGATPVTLADLLVHGRGVLLVFVHPGCEMCAALARELPRWQRRVAEALTIVTVGNGDPAEHAAWGAEQRLGDIPVLVQQGNEAALRYRVRGTPSAVLIDREGRIAAPVGRGAMAIRDLIVHPKVAADR</sequence>
<evidence type="ECO:0000256" key="3">
    <source>
        <dbReference type="ARBA" id="ARBA00022989"/>
    </source>
</evidence>
<keyword evidence="4 5" id="KW-0472">Membrane</keyword>
<feature type="transmembrane region" description="Helical" evidence="5">
    <location>
        <begin position="147"/>
        <end position="169"/>
    </location>
</feature>
<evidence type="ECO:0000256" key="1">
    <source>
        <dbReference type="ARBA" id="ARBA00004141"/>
    </source>
</evidence>
<dbReference type="Proteomes" id="UP001595696">
    <property type="component" value="Unassembled WGS sequence"/>
</dbReference>
<evidence type="ECO:0000256" key="5">
    <source>
        <dbReference type="SAM" id="Phobius"/>
    </source>
</evidence>
<evidence type="ECO:0000256" key="2">
    <source>
        <dbReference type="ARBA" id="ARBA00022692"/>
    </source>
</evidence>
<proteinExistence type="predicted"/>
<feature type="transmembrane region" description="Helical" evidence="5">
    <location>
        <begin position="6"/>
        <end position="24"/>
    </location>
</feature>
<feature type="transmembrane region" description="Helical" evidence="5">
    <location>
        <begin position="45"/>
        <end position="66"/>
    </location>
</feature>
<dbReference type="InterPro" id="IPR000866">
    <property type="entry name" value="AhpC/TSA"/>
</dbReference>
<comment type="caution">
    <text evidence="7">The sequence shown here is derived from an EMBL/GenBank/DDBJ whole genome shotgun (WGS) entry which is preliminary data.</text>
</comment>
<feature type="transmembrane region" description="Helical" evidence="5">
    <location>
        <begin position="114"/>
        <end position="135"/>
    </location>
</feature>
<evidence type="ECO:0000313" key="8">
    <source>
        <dbReference type="Proteomes" id="UP001595696"/>
    </source>
</evidence>
<dbReference type="RefSeq" id="WP_378613590.1">
    <property type="nucleotide sequence ID" value="NZ_JBHSAX010000014.1"/>
</dbReference>
<dbReference type="InterPro" id="IPR009908">
    <property type="entry name" value="Methylamine_util_MauE"/>
</dbReference>
<dbReference type="Pfam" id="PF07291">
    <property type="entry name" value="MauE"/>
    <property type="match status" value="1"/>
</dbReference>
<comment type="subcellular location">
    <subcellularLocation>
        <location evidence="1">Membrane</location>
        <topology evidence="1">Multi-pass membrane protein</topology>
    </subcellularLocation>
</comment>